<reference evidence="2" key="1">
    <citation type="journal article" date="2011" name="PLoS Genet.">
        <title>Genomic analysis of the necrotrophic fungal pathogens Sclerotinia sclerotiorum and Botrytis cinerea.</title>
        <authorList>
            <person name="Amselem J."/>
            <person name="Cuomo C.A."/>
            <person name="van Kan J.A."/>
            <person name="Viaud M."/>
            <person name="Benito E.P."/>
            <person name="Couloux A."/>
            <person name="Coutinho P.M."/>
            <person name="de Vries R.P."/>
            <person name="Dyer P.S."/>
            <person name="Fillinger S."/>
            <person name="Fournier E."/>
            <person name="Gout L."/>
            <person name="Hahn M."/>
            <person name="Kohn L."/>
            <person name="Lapalu N."/>
            <person name="Plummer K.M."/>
            <person name="Pradier J.M."/>
            <person name="Quevillon E."/>
            <person name="Sharon A."/>
            <person name="Simon A."/>
            <person name="ten Have A."/>
            <person name="Tudzynski B."/>
            <person name="Tudzynski P."/>
            <person name="Wincker P."/>
            <person name="Andrew M."/>
            <person name="Anthouard V."/>
            <person name="Beever R.E."/>
            <person name="Beffa R."/>
            <person name="Benoit I."/>
            <person name="Bouzid O."/>
            <person name="Brault B."/>
            <person name="Chen Z."/>
            <person name="Choquer M."/>
            <person name="Collemare J."/>
            <person name="Cotton P."/>
            <person name="Danchin E.G."/>
            <person name="Da Silva C."/>
            <person name="Gautier A."/>
            <person name="Giraud C."/>
            <person name="Giraud T."/>
            <person name="Gonzalez C."/>
            <person name="Grossetete S."/>
            <person name="Guldener U."/>
            <person name="Henrissat B."/>
            <person name="Howlett B.J."/>
            <person name="Kodira C."/>
            <person name="Kretschmer M."/>
            <person name="Lappartient A."/>
            <person name="Leroch M."/>
            <person name="Levis C."/>
            <person name="Mauceli E."/>
            <person name="Neuveglise C."/>
            <person name="Oeser B."/>
            <person name="Pearson M."/>
            <person name="Poulain J."/>
            <person name="Poussereau N."/>
            <person name="Quesneville H."/>
            <person name="Rascle C."/>
            <person name="Schumacher J."/>
            <person name="Segurens B."/>
            <person name="Sexton A."/>
            <person name="Silva E."/>
            <person name="Sirven C."/>
            <person name="Soanes D.M."/>
            <person name="Talbot N.J."/>
            <person name="Templeton M."/>
            <person name="Yandava C."/>
            <person name="Yarden O."/>
            <person name="Zeng Q."/>
            <person name="Rollins J.A."/>
            <person name="Lebrun M.H."/>
            <person name="Dickman M."/>
        </authorList>
    </citation>
    <scope>NUCLEOTIDE SEQUENCE [LARGE SCALE GENOMIC DNA]</scope>
    <source>
        <strain evidence="2">T4</strain>
    </source>
</reference>
<dbReference type="Proteomes" id="UP000008177">
    <property type="component" value="Unplaced contigs"/>
</dbReference>
<dbReference type="HOGENOM" id="CLU_2454467_0_0_1"/>
<dbReference type="EMBL" id="FQ790299">
    <property type="protein sequence ID" value="CCD48931.1"/>
    <property type="molecule type" value="Genomic_DNA"/>
</dbReference>
<protein>
    <submittedName>
        <fullName evidence="1">Uncharacterized protein</fullName>
    </submittedName>
</protein>
<sequence>MTHCYPTSWQIPILGCGVEPSTSMISSHLTPGTECHEWLRISNFLPNQASPCGKKALVIMSNHLAIGSAVDRPFNHRESSICTIEHPEN</sequence>
<dbReference type="InParanoid" id="G2Y8M4"/>
<proteinExistence type="predicted"/>
<organism evidence="1 2">
    <name type="scientific">Botryotinia fuckeliana (strain T4)</name>
    <name type="common">Noble rot fungus</name>
    <name type="synonym">Botrytis cinerea</name>
    <dbReference type="NCBI Taxonomy" id="999810"/>
    <lineage>
        <taxon>Eukaryota</taxon>
        <taxon>Fungi</taxon>
        <taxon>Dikarya</taxon>
        <taxon>Ascomycota</taxon>
        <taxon>Pezizomycotina</taxon>
        <taxon>Leotiomycetes</taxon>
        <taxon>Helotiales</taxon>
        <taxon>Sclerotiniaceae</taxon>
        <taxon>Botrytis</taxon>
    </lineage>
</organism>
<name>G2Y8M4_BOTF4</name>
<evidence type="ECO:0000313" key="2">
    <source>
        <dbReference type="Proteomes" id="UP000008177"/>
    </source>
</evidence>
<dbReference type="AlphaFoldDB" id="G2Y8M4"/>
<evidence type="ECO:0000313" key="1">
    <source>
        <dbReference type="EMBL" id="CCD48931.1"/>
    </source>
</evidence>
<gene>
    <name evidence="1" type="ORF">BofuT4_uP105890.1</name>
</gene>
<accession>G2Y8M4</accession>